<proteinExistence type="predicted"/>
<organism evidence="2 3">
    <name type="scientific">Thioclava kandeliae</name>
    <dbReference type="NCBI Taxonomy" id="3070818"/>
    <lineage>
        <taxon>Bacteria</taxon>
        <taxon>Pseudomonadati</taxon>
        <taxon>Pseudomonadota</taxon>
        <taxon>Alphaproteobacteria</taxon>
        <taxon>Rhodobacterales</taxon>
        <taxon>Paracoccaceae</taxon>
        <taxon>Thioclava</taxon>
    </lineage>
</organism>
<gene>
    <name evidence="2" type="ORF">VSX56_09320</name>
</gene>
<accession>A0ABV1SHG5</accession>
<evidence type="ECO:0000313" key="2">
    <source>
        <dbReference type="EMBL" id="MER5171976.1"/>
    </source>
</evidence>
<dbReference type="Pfam" id="PF00903">
    <property type="entry name" value="Glyoxalase"/>
    <property type="match status" value="1"/>
</dbReference>
<evidence type="ECO:0000313" key="3">
    <source>
        <dbReference type="Proteomes" id="UP001438953"/>
    </source>
</evidence>
<reference evidence="2 3" key="2">
    <citation type="submission" date="2024-06" db="EMBL/GenBank/DDBJ databases">
        <title>Thioclava kandeliae sp. nov. from a rhizosphere soil sample of Kandelia candel in a mangrove.</title>
        <authorList>
            <person name="Mu T."/>
        </authorList>
    </citation>
    <scope>NUCLEOTIDE SEQUENCE [LARGE SCALE GENOMIC DNA]</scope>
    <source>
        <strain evidence="2 3">CPCC 100088</strain>
    </source>
</reference>
<dbReference type="Gene3D" id="3.10.180.10">
    <property type="entry name" value="2,3-Dihydroxybiphenyl 1,2-Dioxygenase, domain 1"/>
    <property type="match status" value="1"/>
</dbReference>
<dbReference type="InterPro" id="IPR004360">
    <property type="entry name" value="Glyas_Fos-R_dOase_dom"/>
</dbReference>
<reference evidence="2 3" key="1">
    <citation type="submission" date="2024-01" db="EMBL/GenBank/DDBJ databases">
        <authorList>
            <person name="Deng Y."/>
            <person name="Su J."/>
        </authorList>
    </citation>
    <scope>NUCLEOTIDE SEQUENCE [LARGE SCALE GENOMIC DNA]</scope>
    <source>
        <strain evidence="2 3">CPCC 100088</strain>
    </source>
</reference>
<feature type="domain" description="VOC" evidence="1">
    <location>
        <begin position="1"/>
        <end position="116"/>
    </location>
</feature>
<dbReference type="SUPFAM" id="SSF54593">
    <property type="entry name" value="Glyoxalase/Bleomycin resistance protein/Dihydroxybiphenyl dioxygenase"/>
    <property type="match status" value="1"/>
</dbReference>
<dbReference type="PROSITE" id="PS51819">
    <property type="entry name" value="VOC"/>
    <property type="match status" value="1"/>
</dbReference>
<dbReference type="RefSeq" id="WP_339114021.1">
    <property type="nucleotide sequence ID" value="NZ_JAYWLC010000006.1"/>
</dbReference>
<evidence type="ECO:0000259" key="1">
    <source>
        <dbReference type="PROSITE" id="PS51819"/>
    </source>
</evidence>
<name>A0ABV1SHG5_9RHOB</name>
<dbReference type="EMBL" id="JAYWLC010000006">
    <property type="protein sequence ID" value="MER5171976.1"/>
    <property type="molecule type" value="Genomic_DNA"/>
</dbReference>
<dbReference type="Proteomes" id="UP001438953">
    <property type="component" value="Unassembled WGS sequence"/>
</dbReference>
<keyword evidence="3" id="KW-1185">Reference proteome</keyword>
<sequence length="118" mass="13030">MRTTLFLYVSDIARSCAFYEAVFGQKPVEQRDLFALFLLPDGQTLGLWQTGNVMPAPNGQTGGCEIGFRCEAGDLEGEFLRWQTLGPVLMAPTDLPFGRSFMIADPDGHRLRPYALAA</sequence>
<comment type="caution">
    <text evidence="2">The sequence shown here is derived from an EMBL/GenBank/DDBJ whole genome shotgun (WGS) entry which is preliminary data.</text>
</comment>
<dbReference type="InterPro" id="IPR029068">
    <property type="entry name" value="Glyas_Bleomycin-R_OHBP_Dase"/>
</dbReference>
<protein>
    <submittedName>
        <fullName evidence="2">VOC family protein</fullName>
    </submittedName>
</protein>
<dbReference type="InterPro" id="IPR037523">
    <property type="entry name" value="VOC_core"/>
</dbReference>